<dbReference type="RefSeq" id="WP_171151203.1">
    <property type="nucleotide sequence ID" value="NZ_CP053189.1"/>
</dbReference>
<proteinExistence type="predicted"/>
<organism evidence="1 2">
    <name type="scientific">Streptomyces argyrophylli</name>
    <dbReference type="NCBI Taxonomy" id="2726118"/>
    <lineage>
        <taxon>Bacteria</taxon>
        <taxon>Bacillati</taxon>
        <taxon>Actinomycetota</taxon>
        <taxon>Actinomycetes</taxon>
        <taxon>Kitasatosporales</taxon>
        <taxon>Streptomycetaceae</taxon>
        <taxon>Streptomyces</taxon>
    </lineage>
</organism>
<evidence type="ECO:0000313" key="1">
    <source>
        <dbReference type="EMBL" id="QJS09073.1"/>
    </source>
</evidence>
<reference evidence="1 2" key="1">
    <citation type="submission" date="2020-05" db="EMBL/GenBank/DDBJ databases">
        <authorList>
            <person name="Li K."/>
        </authorList>
    </citation>
    <scope>NUCLEOTIDE SEQUENCE [LARGE SCALE GENOMIC DNA]</scope>
    <source>
        <strain evidence="2">jing01</strain>
    </source>
</reference>
<accession>A0A6M4PFQ3</accession>
<sequence length="63" mass="7104">MAEKIRLTVVIEYEPNLDHYPGCTTVAQAATFDELENPFTEYPDAYLNDSDIKSVTFEAVTTD</sequence>
<dbReference type="EMBL" id="CP053189">
    <property type="protein sequence ID" value="QJS09073.1"/>
    <property type="molecule type" value="Genomic_DNA"/>
</dbReference>
<protein>
    <submittedName>
        <fullName evidence="1">Uncharacterized protein</fullName>
    </submittedName>
</protein>
<name>A0A6M4PFQ3_9ACTN</name>
<evidence type="ECO:0000313" key="2">
    <source>
        <dbReference type="Proteomes" id="UP000502641"/>
    </source>
</evidence>
<dbReference type="Proteomes" id="UP000502641">
    <property type="component" value="Chromosome"/>
</dbReference>
<keyword evidence="2" id="KW-1185">Reference proteome</keyword>
<dbReference type="KEGG" id="sarg:HKX69_05680"/>
<gene>
    <name evidence="1" type="ORF">HKX69_05680</name>
</gene>
<dbReference type="AlphaFoldDB" id="A0A6M4PFQ3"/>